<sequence length="244" mass="27391">MTSHPDEDVRVTAGGYDQAGLLVATTEPQSYPPGRYANSEGWSPGASMVATTSMSEPSYSSQGWNTSPASAYSPYPTDAYAFDYLSPFGTSPVSPRPRAASTGEFGEESNRGSERDYCCLYPQCTSKPFARNADLDRHYKQKHTDSSKKAAWYCDYKKCNRRREPFHRLDHFRDHLRQYHKEGIEKRGVFGTSPAEGNGKAKQEGGRANPSGQGWWRCARCLKRNDEGNEECEGCRQEGQSRRR</sequence>
<evidence type="ECO:0000256" key="3">
    <source>
        <dbReference type="ARBA" id="ARBA00022833"/>
    </source>
</evidence>
<dbReference type="GO" id="GO:0008270">
    <property type="term" value="F:zinc ion binding"/>
    <property type="evidence" value="ECO:0007669"/>
    <property type="project" value="UniProtKB-KW"/>
</dbReference>
<keyword evidence="3" id="KW-0862">Zinc</keyword>
<organism evidence="6 7">
    <name type="scientific">Sarocladium strictum</name>
    <name type="common">Black bundle disease fungus</name>
    <name type="synonym">Acremonium strictum</name>
    <dbReference type="NCBI Taxonomy" id="5046"/>
    <lineage>
        <taxon>Eukaryota</taxon>
        <taxon>Fungi</taxon>
        <taxon>Dikarya</taxon>
        <taxon>Ascomycota</taxon>
        <taxon>Pezizomycotina</taxon>
        <taxon>Sordariomycetes</taxon>
        <taxon>Hypocreomycetidae</taxon>
        <taxon>Hypocreales</taxon>
        <taxon>Sarocladiaceae</taxon>
        <taxon>Sarocladium</taxon>
    </lineage>
</organism>
<dbReference type="EMBL" id="JAPDFR010000004">
    <property type="protein sequence ID" value="KAK0387311.1"/>
    <property type="molecule type" value="Genomic_DNA"/>
</dbReference>
<dbReference type="Gene3D" id="3.30.160.60">
    <property type="entry name" value="Classic Zinc Finger"/>
    <property type="match status" value="1"/>
</dbReference>
<feature type="region of interest" description="Disordered" evidence="4">
    <location>
        <begin position="92"/>
        <end position="111"/>
    </location>
</feature>
<feature type="domain" description="RanBP2-type" evidence="5">
    <location>
        <begin position="216"/>
        <end position="235"/>
    </location>
</feature>
<evidence type="ECO:0000313" key="7">
    <source>
        <dbReference type="Proteomes" id="UP001175261"/>
    </source>
</evidence>
<protein>
    <recommendedName>
        <fullName evidence="5">RanBP2-type domain-containing protein</fullName>
    </recommendedName>
</protein>
<feature type="compositionally biased region" description="Polar residues" evidence="4">
    <location>
        <begin position="49"/>
        <end position="68"/>
    </location>
</feature>
<keyword evidence="1" id="KW-0479">Metal-binding</keyword>
<reference evidence="6" key="1">
    <citation type="submission" date="2022-10" db="EMBL/GenBank/DDBJ databases">
        <title>Determination and structural analysis of whole genome sequence of Sarocladium strictum F4-1.</title>
        <authorList>
            <person name="Hu L."/>
            <person name="Jiang Y."/>
        </authorList>
    </citation>
    <scope>NUCLEOTIDE SEQUENCE</scope>
    <source>
        <strain evidence="6">F4-1</strain>
    </source>
</reference>
<feature type="region of interest" description="Disordered" evidence="4">
    <location>
        <begin position="20"/>
        <end position="68"/>
    </location>
</feature>
<feature type="region of interest" description="Disordered" evidence="4">
    <location>
        <begin position="189"/>
        <end position="212"/>
    </location>
</feature>
<comment type="caution">
    <text evidence="6">The sequence shown here is derived from an EMBL/GenBank/DDBJ whole genome shotgun (WGS) entry which is preliminary data.</text>
</comment>
<keyword evidence="7" id="KW-1185">Reference proteome</keyword>
<dbReference type="PROSITE" id="PS01358">
    <property type="entry name" value="ZF_RANBP2_1"/>
    <property type="match status" value="1"/>
</dbReference>
<gene>
    <name evidence="6" type="ORF">NLU13_5624</name>
</gene>
<accession>A0AA39GHU5</accession>
<proteinExistence type="predicted"/>
<evidence type="ECO:0000259" key="5">
    <source>
        <dbReference type="PROSITE" id="PS01358"/>
    </source>
</evidence>
<name>A0AA39GHU5_SARSR</name>
<evidence type="ECO:0000313" key="6">
    <source>
        <dbReference type="EMBL" id="KAK0387311.1"/>
    </source>
</evidence>
<evidence type="ECO:0000256" key="1">
    <source>
        <dbReference type="ARBA" id="ARBA00022723"/>
    </source>
</evidence>
<keyword evidence="2" id="KW-0863">Zinc-finger</keyword>
<dbReference type="Proteomes" id="UP001175261">
    <property type="component" value="Unassembled WGS sequence"/>
</dbReference>
<evidence type="ECO:0000256" key="4">
    <source>
        <dbReference type="SAM" id="MobiDB-lite"/>
    </source>
</evidence>
<dbReference type="InterPro" id="IPR001876">
    <property type="entry name" value="Znf_RanBP2"/>
</dbReference>
<dbReference type="AlphaFoldDB" id="A0AA39GHU5"/>
<evidence type="ECO:0000256" key="2">
    <source>
        <dbReference type="ARBA" id="ARBA00022771"/>
    </source>
</evidence>